<dbReference type="EMBL" id="ATBP01000146">
    <property type="protein sequence ID" value="ETR72458.1"/>
    <property type="molecule type" value="Genomic_DNA"/>
</dbReference>
<evidence type="ECO:0000313" key="3">
    <source>
        <dbReference type="EMBL" id="ETR72458.1"/>
    </source>
</evidence>
<evidence type="ECO:0000256" key="1">
    <source>
        <dbReference type="ARBA" id="ARBA00009350"/>
    </source>
</evidence>
<dbReference type="PANTHER" id="PTHR37478:SF2">
    <property type="entry name" value="UPF0251 PROTEIN TK0562"/>
    <property type="match status" value="1"/>
</dbReference>
<evidence type="ECO:0000313" key="4">
    <source>
        <dbReference type="Proteomes" id="UP000189670"/>
    </source>
</evidence>
<accession>A0A1V1PCD6</accession>
<comment type="similarity">
    <text evidence="1 2">Belongs to the UPF0251 family.</text>
</comment>
<dbReference type="HAMAP" id="MF_00674">
    <property type="entry name" value="UPF0251"/>
    <property type="match status" value="1"/>
</dbReference>
<proteinExistence type="inferred from homology"/>
<protein>
    <recommendedName>
        <fullName evidence="2">UPF0251 protein OMM_07504</fullName>
    </recommendedName>
</protein>
<dbReference type="Proteomes" id="UP000189670">
    <property type="component" value="Unassembled WGS sequence"/>
</dbReference>
<evidence type="ECO:0000256" key="2">
    <source>
        <dbReference type="HAMAP-Rule" id="MF_00674"/>
    </source>
</evidence>
<dbReference type="PANTHER" id="PTHR37478">
    <property type="match status" value="1"/>
</dbReference>
<dbReference type="AlphaFoldDB" id="A0A1V1PCD6"/>
<sequence length="138" mass="15589">MGRPQKNRIVEFSPGISYFKPRGIPLHDLEEIQLTVDEVESIRLADLLNMTHEEAGCQMGVSRATFGRIVENARALIADALINGKAIKIEGGNFKMMDQRDERSFKCINCNHDWNESRGTGRPDGCPKCQENNFYRCG</sequence>
<organism evidence="3 4">
    <name type="scientific">Candidatus Magnetoglobus multicellularis str. Araruama</name>
    <dbReference type="NCBI Taxonomy" id="890399"/>
    <lineage>
        <taxon>Bacteria</taxon>
        <taxon>Pseudomonadati</taxon>
        <taxon>Thermodesulfobacteriota</taxon>
        <taxon>Desulfobacteria</taxon>
        <taxon>Desulfobacterales</taxon>
        <taxon>Desulfobacteraceae</taxon>
        <taxon>Candidatus Magnetoglobus</taxon>
    </lineage>
</organism>
<keyword evidence="3" id="KW-0238">DNA-binding</keyword>
<gene>
    <name evidence="3" type="ORF">OMM_07504</name>
</gene>
<dbReference type="GO" id="GO:0003677">
    <property type="term" value="F:DNA binding"/>
    <property type="evidence" value="ECO:0007669"/>
    <property type="project" value="UniProtKB-KW"/>
</dbReference>
<reference evidence="4" key="1">
    <citation type="submission" date="2012-11" db="EMBL/GenBank/DDBJ databases">
        <authorList>
            <person name="Lucero-Rivera Y.E."/>
            <person name="Tovar-Ramirez D."/>
        </authorList>
    </citation>
    <scope>NUCLEOTIDE SEQUENCE [LARGE SCALE GENOMIC DNA]</scope>
    <source>
        <strain evidence="4">Araruama</strain>
    </source>
</reference>
<name>A0A1V1PCD6_9BACT</name>
<dbReference type="InterPro" id="IPR002852">
    <property type="entry name" value="UPF0251"/>
</dbReference>
<dbReference type="Pfam" id="PF02001">
    <property type="entry name" value="DUF134"/>
    <property type="match status" value="1"/>
</dbReference>
<comment type="caution">
    <text evidence="3">The sequence shown here is derived from an EMBL/GenBank/DDBJ whole genome shotgun (WGS) entry which is preliminary data.</text>
</comment>